<protein>
    <recommendedName>
        <fullName evidence="4">GrpE protein homolog</fullName>
    </recommendedName>
</protein>
<evidence type="ECO:0000313" key="7">
    <source>
        <dbReference type="EMBL" id="RWS31304.1"/>
    </source>
</evidence>
<dbReference type="InterPro" id="IPR000740">
    <property type="entry name" value="GrpE"/>
</dbReference>
<dbReference type="SUPFAM" id="SSF51064">
    <property type="entry name" value="Head domain of nucleotide exchange factor GrpE"/>
    <property type="match status" value="1"/>
</dbReference>
<gene>
    <name evidence="7" type="ORF">B4U80_11347</name>
</gene>
<dbReference type="HAMAP" id="MF_01151">
    <property type="entry name" value="GrpE"/>
    <property type="match status" value="1"/>
</dbReference>
<proteinExistence type="inferred from homology"/>
<comment type="subcellular location">
    <subcellularLocation>
        <location evidence="1 4">Mitochondrion matrix</location>
    </subcellularLocation>
</comment>
<dbReference type="PROSITE" id="PS01071">
    <property type="entry name" value="GRPE"/>
    <property type="match status" value="1"/>
</dbReference>
<evidence type="ECO:0000256" key="6">
    <source>
        <dbReference type="SAM" id="Coils"/>
    </source>
</evidence>
<dbReference type="Gene3D" id="2.30.22.10">
    <property type="entry name" value="Head domain of nucleotide exchange factor GrpE"/>
    <property type="match status" value="1"/>
</dbReference>
<evidence type="ECO:0000313" key="8">
    <source>
        <dbReference type="Proteomes" id="UP000288716"/>
    </source>
</evidence>
<feature type="coiled-coil region" evidence="6">
    <location>
        <begin position="40"/>
        <end position="74"/>
    </location>
</feature>
<sequence>MATSYFSESYGLNNYYSTANNERNTKTEVDATDANVEPPSELSAEALKQLKENNKELLERVKQLDDNYKRALADGENTRARMFRQVEETKIYAIQNFCKDLLDIADTLDKAVNSVPMESLKENDHLSKLHQGVIITNQQLQSVFRRHGLTVINPVGTKFNPNEQQAMFEVETKDKEPGTVAEVLKIGYRLHDRTIRPAHVAVVKTNN</sequence>
<comment type="similarity">
    <text evidence="2 5">Belongs to the GrpE family.</text>
</comment>
<dbReference type="STRING" id="299467.A0A443SUX4"/>
<dbReference type="VEuPathDB" id="VectorBase:LDEU000738"/>
<keyword evidence="6" id="KW-0175">Coiled coil</keyword>
<reference evidence="7 8" key="1">
    <citation type="journal article" date="2018" name="Gigascience">
        <title>Genomes of trombidid mites reveal novel predicted allergens and laterally-transferred genes associated with secondary metabolism.</title>
        <authorList>
            <person name="Dong X."/>
            <person name="Chaisiri K."/>
            <person name="Xia D."/>
            <person name="Armstrong S.D."/>
            <person name="Fang Y."/>
            <person name="Donnelly M.J."/>
            <person name="Kadowaki T."/>
            <person name="McGarry J.W."/>
            <person name="Darby A.C."/>
            <person name="Makepeace B.L."/>
        </authorList>
    </citation>
    <scope>NUCLEOTIDE SEQUENCE [LARGE SCALE GENOMIC DNA]</scope>
    <source>
        <strain evidence="7">UoL-UT</strain>
    </source>
</reference>
<dbReference type="AlphaFoldDB" id="A0A443SUX4"/>
<keyword evidence="8" id="KW-1185">Reference proteome</keyword>
<dbReference type="InterPro" id="IPR013805">
    <property type="entry name" value="GrpE_CC"/>
</dbReference>
<dbReference type="PANTHER" id="PTHR21237">
    <property type="entry name" value="GRPE PROTEIN"/>
    <property type="match status" value="1"/>
</dbReference>
<dbReference type="SUPFAM" id="SSF58014">
    <property type="entry name" value="Coiled-coil domain of nucleotide exchange factor GrpE"/>
    <property type="match status" value="1"/>
</dbReference>
<evidence type="ECO:0000256" key="5">
    <source>
        <dbReference type="RuleBase" id="RU004478"/>
    </source>
</evidence>
<dbReference type="GO" id="GO:0051082">
    <property type="term" value="F:unfolded protein binding"/>
    <property type="evidence" value="ECO:0007669"/>
    <property type="project" value="TreeGrafter"/>
</dbReference>
<dbReference type="GO" id="GO:0001405">
    <property type="term" value="C:PAM complex, Tim23 associated import motor"/>
    <property type="evidence" value="ECO:0007669"/>
    <property type="project" value="TreeGrafter"/>
</dbReference>
<keyword evidence="3 4" id="KW-0143">Chaperone</keyword>
<name>A0A443SUX4_9ACAR</name>
<comment type="function">
    <text evidence="4">Essential component of the PAM complex, a complex required for the translocation of transit peptide-containing proteins from the inner membrane into the mitochondrial matrix in an ATP-dependent manner.</text>
</comment>
<dbReference type="GO" id="GO:0030150">
    <property type="term" value="P:protein import into mitochondrial matrix"/>
    <property type="evidence" value="ECO:0007669"/>
    <property type="project" value="TreeGrafter"/>
</dbReference>
<dbReference type="InterPro" id="IPR009012">
    <property type="entry name" value="GrpE_head"/>
</dbReference>
<evidence type="ECO:0000256" key="1">
    <source>
        <dbReference type="ARBA" id="ARBA00004305"/>
    </source>
</evidence>
<dbReference type="PANTHER" id="PTHR21237:SF23">
    <property type="entry name" value="GRPE PROTEIN HOMOLOG, MITOCHONDRIAL"/>
    <property type="match status" value="1"/>
</dbReference>
<accession>A0A443SUX4</accession>
<comment type="caution">
    <text evidence="7">The sequence shown here is derived from an EMBL/GenBank/DDBJ whole genome shotgun (WGS) entry which is preliminary data.</text>
</comment>
<evidence type="ECO:0000256" key="3">
    <source>
        <dbReference type="ARBA" id="ARBA00023186"/>
    </source>
</evidence>
<dbReference type="GO" id="GO:0051087">
    <property type="term" value="F:protein-folding chaperone binding"/>
    <property type="evidence" value="ECO:0007669"/>
    <property type="project" value="InterPro"/>
</dbReference>
<dbReference type="GO" id="GO:0000774">
    <property type="term" value="F:adenyl-nucleotide exchange factor activity"/>
    <property type="evidence" value="ECO:0007669"/>
    <property type="project" value="InterPro"/>
</dbReference>
<organism evidence="7 8">
    <name type="scientific">Leptotrombidium deliense</name>
    <dbReference type="NCBI Taxonomy" id="299467"/>
    <lineage>
        <taxon>Eukaryota</taxon>
        <taxon>Metazoa</taxon>
        <taxon>Ecdysozoa</taxon>
        <taxon>Arthropoda</taxon>
        <taxon>Chelicerata</taxon>
        <taxon>Arachnida</taxon>
        <taxon>Acari</taxon>
        <taxon>Acariformes</taxon>
        <taxon>Trombidiformes</taxon>
        <taxon>Prostigmata</taxon>
        <taxon>Anystina</taxon>
        <taxon>Parasitengona</taxon>
        <taxon>Trombiculoidea</taxon>
        <taxon>Trombiculidae</taxon>
        <taxon>Leptotrombidium</taxon>
    </lineage>
</organism>
<dbReference type="Gene3D" id="3.90.20.20">
    <property type="match status" value="1"/>
</dbReference>
<dbReference type="Pfam" id="PF01025">
    <property type="entry name" value="GrpE"/>
    <property type="match status" value="1"/>
</dbReference>
<evidence type="ECO:0000256" key="2">
    <source>
        <dbReference type="ARBA" id="ARBA00009054"/>
    </source>
</evidence>
<dbReference type="GO" id="GO:0042803">
    <property type="term" value="F:protein homodimerization activity"/>
    <property type="evidence" value="ECO:0007669"/>
    <property type="project" value="InterPro"/>
</dbReference>
<dbReference type="GO" id="GO:0006457">
    <property type="term" value="P:protein folding"/>
    <property type="evidence" value="ECO:0007669"/>
    <property type="project" value="InterPro"/>
</dbReference>
<evidence type="ECO:0000256" key="4">
    <source>
        <dbReference type="RuleBase" id="RU000640"/>
    </source>
</evidence>
<dbReference type="EMBL" id="NCKV01000210">
    <property type="protein sequence ID" value="RWS31304.1"/>
    <property type="molecule type" value="Genomic_DNA"/>
</dbReference>
<dbReference type="FunFam" id="2.30.22.10:FF:000002">
    <property type="entry name" value="GrpE protein homolog"/>
    <property type="match status" value="1"/>
</dbReference>
<dbReference type="Proteomes" id="UP000288716">
    <property type="component" value="Unassembled WGS sequence"/>
</dbReference>
<dbReference type="OrthoDB" id="201635at2759"/>
<dbReference type="CDD" id="cd00446">
    <property type="entry name" value="GrpE"/>
    <property type="match status" value="1"/>
</dbReference>
<keyword evidence="4" id="KW-0496">Mitochondrion</keyword>
<dbReference type="PRINTS" id="PR00773">
    <property type="entry name" value="GRPEPROTEIN"/>
</dbReference>